<evidence type="ECO:0000256" key="4">
    <source>
        <dbReference type="ARBA" id="ARBA00022723"/>
    </source>
</evidence>
<feature type="domain" description="Endonuclease/exonuclease/phosphatase" evidence="10">
    <location>
        <begin position="8"/>
        <end position="144"/>
    </location>
</feature>
<evidence type="ECO:0000256" key="5">
    <source>
        <dbReference type="ARBA" id="ARBA00022763"/>
    </source>
</evidence>
<keyword evidence="5" id="KW-0227">DNA damage</keyword>
<dbReference type="InParanoid" id="A0A3Q3G5X7"/>
<keyword evidence="4 9" id="KW-0479">Metal-binding</keyword>
<keyword evidence="6" id="KW-0378">Hydrolase</keyword>
<evidence type="ECO:0000259" key="10">
    <source>
        <dbReference type="Pfam" id="PF03372"/>
    </source>
</evidence>
<keyword evidence="9" id="KW-0464">Manganese</keyword>
<accession>A0A3Q3G5X7</accession>
<dbReference type="PANTHER" id="PTHR22748">
    <property type="entry name" value="AP ENDONUCLEASE"/>
    <property type="match status" value="1"/>
</dbReference>
<dbReference type="SUPFAM" id="SSF56219">
    <property type="entry name" value="DNase I-like"/>
    <property type="match status" value="1"/>
</dbReference>
<dbReference type="EC" id="3.1.11.2" evidence="3"/>
<reference evidence="11" key="2">
    <citation type="submission" date="2025-09" db="UniProtKB">
        <authorList>
            <consortium name="Ensembl"/>
        </authorList>
    </citation>
    <scope>IDENTIFICATION</scope>
</reference>
<dbReference type="GeneTree" id="ENSGT00940000177144"/>
<evidence type="ECO:0000313" key="12">
    <source>
        <dbReference type="Proteomes" id="UP000261660"/>
    </source>
</evidence>
<dbReference type="InterPro" id="IPR004808">
    <property type="entry name" value="AP_endonuc_1"/>
</dbReference>
<keyword evidence="7 9" id="KW-0460">Magnesium</keyword>
<dbReference type="GO" id="GO:0005634">
    <property type="term" value="C:nucleus"/>
    <property type="evidence" value="ECO:0007669"/>
    <property type="project" value="TreeGrafter"/>
</dbReference>
<dbReference type="InterPro" id="IPR005135">
    <property type="entry name" value="Endo/exonuclease/phosphatase"/>
</dbReference>
<keyword evidence="8" id="KW-0234">DNA repair</keyword>
<reference evidence="11" key="1">
    <citation type="submission" date="2025-08" db="UniProtKB">
        <authorList>
            <consortium name="Ensembl"/>
        </authorList>
    </citation>
    <scope>IDENTIFICATION</scope>
</reference>
<proteinExistence type="inferred from homology"/>
<dbReference type="GO" id="GO:0008311">
    <property type="term" value="F:double-stranded DNA 3'-5' DNA exonuclease activity"/>
    <property type="evidence" value="ECO:0007669"/>
    <property type="project" value="UniProtKB-EC"/>
</dbReference>
<dbReference type="GO" id="GO:0046872">
    <property type="term" value="F:metal ion binding"/>
    <property type="evidence" value="ECO:0007669"/>
    <property type="project" value="UniProtKB-KW"/>
</dbReference>
<dbReference type="InterPro" id="IPR036691">
    <property type="entry name" value="Endo/exonu/phosph_ase_sf"/>
</dbReference>
<feature type="binding site" evidence="9">
    <location>
        <position position="10"/>
    </location>
    <ligand>
        <name>Mg(2+)</name>
        <dbReference type="ChEBI" id="CHEBI:18420"/>
        <label>1</label>
    </ligand>
</feature>
<dbReference type="AlphaFoldDB" id="A0A3Q3G5X7"/>
<evidence type="ECO:0000313" key="11">
    <source>
        <dbReference type="Ensembl" id="ENSLBEP00000028207.1"/>
    </source>
</evidence>
<evidence type="ECO:0000256" key="9">
    <source>
        <dbReference type="PIRSR" id="PIRSR604808-2"/>
    </source>
</evidence>
<dbReference type="STRING" id="56723.ENSLBEP00000028207"/>
<evidence type="ECO:0000256" key="1">
    <source>
        <dbReference type="ARBA" id="ARBA00000493"/>
    </source>
</evidence>
<dbReference type="Pfam" id="PF03372">
    <property type="entry name" value="Exo_endo_phos"/>
    <property type="match status" value="1"/>
</dbReference>
<dbReference type="GO" id="GO:0003906">
    <property type="term" value="F:DNA-(apurinic or apyrimidinic site) endonuclease activity"/>
    <property type="evidence" value="ECO:0007669"/>
    <property type="project" value="TreeGrafter"/>
</dbReference>
<evidence type="ECO:0000256" key="8">
    <source>
        <dbReference type="ARBA" id="ARBA00023204"/>
    </source>
</evidence>
<comment type="catalytic activity">
    <reaction evidence="1">
        <text>Exonucleolytic cleavage in the 3'- to 5'-direction to yield nucleoside 5'-phosphates.</text>
        <dbReference type="EC" id="3.1.11.2"/>
    </reaction>
</comment>
<evidence type="ECO:0000256" key="6">
    <source>
        <dbReference type="ARBA" id="ARBA00022801"/>
    </source>
</evidence>
<feature type="binding site" evidence="9">
    <location>
        <position position="39"/>
    </location>
    <ligand>
        <name>Mg(2+)</name>
        <dbReference type="ChEBI" id="CHEBI:18420"/>
        <label>1</label>
    </ligand>
</feature>
<comment type="similarity">
    <text evidence="2">Belongs to the DNA repair enzymes AP/ExoA family.</text>
</comment>
<dbReference type="Ensembl" id="ENSLBET00000029546.1">
    <property type="protein sequence ID" value="ENSLBEP00000028207.1"/>
    <property type="gene ID" value="ENSLBEG00000021378.1"/>
</dbReference>
<dbReference type="Gene3D" id="3.60.10.10">
    <property type="entry name" value="Endonuclease/exonuclease/phosphatase"/>
    <property type="match status" value="1"/>
</dbReference>
<evidence type="ECO:0000256" key="2">
    <source>
        <dbReference type="ARBA" id="ARBA00007092"/>
    </source>
</evidence>
<name>A0A3Q3G5X7_9LABR</name>
<evidence type="ECO:0000256" key="3">
    <source>
        <dbReference type="ARBA" id="ARBA00012115"/>
    </source>
</evidence>
<dbReference type="PANTHER" id="PTHR22748:SF26">
    <property type="entry name" value="ENDONUCLEASE_EXONUCLEASE_PHOSPHATASE DOMAIN-CONTAINING PROTEIN"/>
    <property type="match status" value="1"/>
</dbReference>
<keyword evidence="12" id="KW-1185">Reference proteome</keyword>
<dbReference type="GO" id="GO:0006284">
    <property type="term" value="P:base-excision repair"/>
    <property type="evidence" value="ECO:0007669"/>
    <property type="project" value="TreeGrafter"/>
</dbReference>
<protein>
    <recommendedName>
        <fullName evidence="3">exodeoxyribonuclease III</fullName>
        <ecNumber evidence="3">3.1.11.2</ecNumber>
    </recommendedName>
</protein>
<dbReference type="GO" id="GO:0008081">
    <property type="term" value="F:phosphoric diester hydrolase activity"/>
    <property type="evidence" value="ECO:0007669"/>
    <property type="project" value="TreeGrafter"/>
</dbReference>
<comment type="cofactor">
    <cofactor evidence="9">
        <name>Mg(2+)</name>
        <dbReference type="ChEBI" id="CHEBI:18420"/>
    </cofactor>
    <cofactor evidence="9">
        <name>Mn(2+)</name>
        <dbReference type="ChEBI" id="CHEBI:29035"/>
    </cofactor>
    <text evidence="9">Probably binds two magnesium or manganese ions per subunit.</text>
</comment>
<organism evidence="11 12">
    <name type="scientific">Labrus bergylta</name>
    <name type="common">ballan wrasse</name>
    <dbReference type="NCBI Taxonomy" id="56723"/>
    <lineage>
        <taxon>Eukaryota</taxon>
        <taxon>Metazoa</taxon>
        <taxon>Chordata</taxon>
        <taxon>Craniata</taxon>
        <taxon>Vertebrata</taxon>
        <taxon>Euteleostomi</taxon>
        <taxon>Actinopterygii</taxon>
        <taxon>Neopterygii</taxon>
        <taxon>Teleostei</taxon>
        <taxon>Neoteleostei</taxon>
        <taxon>Acanthomorphata</taxon>
        <taxon>Eupercaria</taxon>
        <taxon>Labriformes</taxon>
        <taxon>Labridae</taxon>
        <taxon>Labrus</taxon>
    </lineage>
</organism>
<evidence type="ECO:0000256" key="7">
    <source>
        <dbReference type="ARBA" id="ARBA00022842"/>
    </source>
</evidence>
<dbReference type="Proteomes" id="UP000261660">
    <property type="component" value="Unplaced"/>
</dbReference>
<sequence>MWDIKITSLNVNGLNNPIKRKKVLQKMKREGGNVMFLQETHLSREEHKKLERLANTQVHSASFHSARRGVAILIMNNTLFHTEKTIADKDGRYILVKGRIDNAEIQFFNVYKPPEQGPDFISKIIGLVILEAKGTVIMGGDLNLEYIMQRININVKRDALTHRALSH</sequence>